<gene>
    <name evidence="1" type="ORF">E5Z56_04625</name>
</gene>
<dbReference type="KEGG" id="ruj:E5Z56_04625"/>
<evidence type="ECO:0000313" key="1">
    <source>
        <dbReference type="EMBL" id="QCT06692.1"/>
    </source>
</evidence>
<dbReference type="AlphaFoldDB" id="A0A4P8XVI3"/>
<accession>A0A4P8XVI3</accession>
<dbReference type="RefSeq" id="WP_138156743.1">
    <property type="nucleotide sequence ID" value="NZ_CP039381.1"/>
</dbReference>
<name>A0A4P8XVI3_9FIRM</name>
<dbReference type="InterPro" id="IPR011990">
    <property type="entry name" value="TPR-like_helical_dom_sf"/>
</dbReference>
<dbReference type="Gene3D" id="1.25.40.10">
    <property type="entry name" value="Tetratricopeptide repeat domain"/>
    <property type="match status" value="1"/>
</dbReference>
<proteinExistence type="predicted"/>
<dbReference type="Pfam" id="PF08238">
    <property type="entry name" value="Sel1"/>
    <property type="match status" value="4"/>
</dbReference>
<protein>
    <submittedName>
        <fullName evidence="1">Sel1 repeat family protein</fullName>
    </submittedName>
</protein>
<dbReference type="SMART" id="SM00671">
    <property type="entry name" value="SEL1"/>
    <property type="match status" value="4"/>
</dbReference>
<dbReference type="OrthoDB" id="9801014at2"/>
<evidence type="ECO:0000313" key="2">
    <source>
        <dbReference type="Proteomes" id="UP000301475"/>
    </source>
</evidence>
<keyword evidence="2" id="KW-1185">Reference proteome</keyword>
<dbReference type="InterPro" id="IPR006597">
    <property type="entry name" value="Sel1-like"/>
</dbReference>
<organism evidence="1 2">
    <name type="scientific">Ruminococcus bovis</name>
    <dbReference type="NCBI Taxonomy" id="2564099"/>
    <lineage>
        <taxon>Bacteria</taxon>
        <taxon>Bacillati</taxon>
        <taxon>Bacillota</taxon>
        <taxon>Clostridia</taxon>
        <taxon>Eubacteriales</taxon>
        <taxon>Oscillospiraceae</taxon>
        <taxon>Ruminococcus</taxon>
    </lineage>
</organism>
<dbReference type="SUPFAM" id="SSF81901">
    <property type="entry name" value="HCP-like"/>
    <property type="match status" value="1"/>
</dbReference>
<reference evidence="1 2" key="1">
    <citation type="submission" date="2019-04" db="EMBL/GenBank/DDBJ databases">
        <authorList>
            <person name="Embree M."/>
            <person name="Gaffney J.R."/>
        </authorList>
    </citation>
    <scope>NUCLEOTIDE SEQUENCE [LARGE SCALE GENOMIC DNA]</scope>
    <source>
        <strain evidence="1 2">JE7A12</strain>
    </source>
</reference>
<dbReference type="Proteomes" id="UP000301475">
    <property type="component" value="Chromosome"/>
</dbReference>
<dbReference type="EMBL" id="CP039381">
    <property type="protein sequence ID" value="QCT06692.1"/>
    <property type="molecule type" value="Genomic_DNA"/>
</dbReference>
<sequence length="293" mass="33574">MAFNEIIIDDKIKELLAKIDSGDAKAKVTLGDYYNTLGVQYFSSNEEDNVEKSIYCFEESSKLNDENGKENLAILYNQLGVNYYNGKDNYSIDYNKAEDYFKKSLELGNENAKKNLGVLYNQYGKQYGTGNHANINHEMAEKFFEMAVEMDNDEAKYNLVKDYTNCFFNFRYGVNGYLKDIEKANQMLTKAKNTDINMVNKIAEEYYEKAKNLVASGIDYDNYRKINGYLKRASKLGMTGINSDLISFYKYVSNCYSKGKKGFTKNKVKANFYMGKAGELGDADAIKKYKPEK</sequence>